<sequence length="100" mass="12048">MIEYVNDYGDRLPEEIYTFENNNTNLKFTIDDNHDFRPFDYVKAHKEYYNLDETNLNKKNYGISIRINANSIDIEQVLKLVEYSIQNRKSLNHKLEKKNL</sequence>
<name>A0A501QCA8_9FLAO</name>
<reference evidence="1 2" key="1">
    <citation type="submission" date="2019-06" db="EMBL/GenBank/DDBJ databases">
        <title>Flavobacterium sp. MaA-Y11 from geoumgang.</title>
        <authorList>
            <person name="Jeong S."/>
        </authorList>
    </citation>
    <scope>NUCLEOTIDE SEQUENCE [LARGE SCALE GENOMIC DNA]</scope>
    <source>
        <strain evidence="1 2">MaA-Y11</strain>
    </source>
</reference>
<keyword evidence="2" id="KW-1185">Reference proteome</keyword>
<dbReference type="EMBL" id="VFJE01000053">
    <property type="protein sequence ID" value="TPD69731.1"/>
    <property type="molecule type" value="Genomic_DNA"/>
</dbReference>
<comment type="caution">
    <text evidence="1">The sequence shown here is derived from an EMBL/GenBank/DDBJ whole genome shotgun (WGS) entry which is preliminary data.</text>
</comment>
<dbReference type="AlphaFoldDB" id="A0A501QCA8"/>
<organism evidence="1 2">
    <name type="scientific">Flavobacterium microcysteis</name>
    <dbReference type="NCBI Taxonomy" id="2596891"/>
    <lineage>
        <taxon>Bacteria</taxon>
        <taxon>Pseudomonadati</taxon>
        <taxon>Bacteroidota</taxon>
        <taxon>Flavobacteriia</taxon>
        <taxon>Flavobacteriales</taxon>
        <taxon>Flavobacteriaceae</taxon>
        <taxon>Flavobacterium</taxon>
    </lineage>
</organism>
<dbReference type="OrthoDB" id="1422036at2"/>
<dbReference type="Proteomes" id="UP000319175">
    <property type="component" value="Unassembled WGS sequence"/>
</dbReference>
<dbReference type="RefSeq" id="WP_140000358.1">
    <property type="nucleotide sequence ID" value="NZ_VFJE01000053.1"/>
</dbReference>
<accession>A0A501QCA8</accession>
<gene>
    <name evidence="1" type="ORF">FJA49_07425</name>
</gene>
<protein>
    <submittedName>
        <fullName evidence="1">Uncharacterized protein</fullName>
    </submittedName>
</protein>
<proteinExistence type="predicted"/>
<reference evidence="1 2" key="2">
    <citation type="submission" date="2019-06" db="EMBL/GenBank/DDBJ databases">
        <authorList>
            <person name="Seo Y."/>
        </authorList>
    </citation>
    <scope>NUCLEOTIDE SEQUENCE [LARGE SCALE GENOMIC DNA]</scope>
    <source>
        <strain evidence="1 2">MaA-Y11</strain>
    </source>
</reference>
<evidence type="ECO:0000313" key="1">
    <source>
        <dbReference type="EMBL" id="TPD69731.1"/>
    </source>
</evidence>
<evidence type="ECO:0000313" key="2">
    <source>
        <dbReference type="Proteomes" id="UP000319175"/>
    </source>
</evidence>